<dbReference type="PANTHER" id="PTHR43784:SF2">
    <property type="entry name" value="GDSL-LIKE LIPASE_ACYLHYDROLASE, PUTATIVE (AFU_ORTHOLOGUE AFUA_2G00820)-RELATED"/>
    <property type="match status" value="1"/>
</dbReference>
<protein>
    <submittedName>
        <fullName evidence="2">SGNH/GDSL hydrolase family protein</fullName>
        <ecNumber evidence="2">3.1.-.-</ecNumber>
    </submittedName>
</protein>
<dbReference type="PANTHER" id="PTHR43784">
    <property type="entry name" value="GDSL-LIKE LIPASE/ACYLHYDROLASE, PUTATIVE (AFU_ORTHOLOGUE AFUA_2G00820)-RELATED"/>
    <property type="match status" value="1"/>
</dbReference>
<evidence type="ECO:0000259" key="1">
    <source>
        <dbReference type="Pfam" id="PF13472"/>
    </source>
</evidence>
<evidence type="ECO:0000313" key="2">
    <source>
        <dbReference type="EMBL" id="MDV7268470.1"/>
    </source>
</evidence>
<keyword evidence="2" id="KW-0378">Hydrolase</keyword>
<dbReference type="EC" id="3.1.-.-" evidence="2"/>
<accession>A0AAE4V446</accession>
<proteinExistence type="predicted"/>
<dbReference type="Gene3D" id="3.40.50.1110">
    <property type="entry name" value="SGNH hydrolase"/>
    <property type="match status" value="1"/>
</dbReference>
<dbReference type="Pfam" id="PF13472">
    <property type="entry name" value="Lipase_GDSL_2"/>
    <property type="match status" value="1"/>
</dbReference>
<name>A0AAE4V446_9NOCA</name>
<dbReference type="InterPro" id="IPR013830">
    <property type="entry name" value="SGNH_hydro"/>
</dbReference>
<dbReference type="SUPFAM" id="SSF52266">
    <property type="entry name" value="SGNH hydrolase"/>
    <property type="match status" value="1"/>
</dbReference>
<sequence length="208" mass="21791">MTFTYVALGDSQSEGLGDLQWPDGRPRGWADRLAAVLAAHYDAVAYANLAVRGKLAPEVLTEQVGAARALRPDLVTVTAGGNDALRPSGDVLEVLDVLDRIAAELSAVATTTIVVKVPNLAGLSIPGRLLGGRVRALNAGIDRIAEIRGVLALTVPAGSVFEDLRAWSPDRLHLNELGHQRLASGAAHLLGLPDGTDWHLPPAGSLRA</sequence>
<comment type="caution">
    <text evidence="2">The sequence shown here is derived from an EMBL/GenBank/DDBJ whole genome shotgun (WGS) entry which is preliminary data.</text>
</comment>
<dbReference type="InterPro" id="IPR036514">
    <property type="entry name" value="SGNH_hydro_sf"/>
</dbReference>
<dbReference type="AlphaFoldDB" id="A0AAE4V446"/>
<dbReference type="InterPro" id="IPR053140">
    <property type="entry name" value="GDSL_Rv0518-like"/>
</dbReference>
<dbReference type="Proteomes" id="UP001185863">
    <property type="component" value="Unassembled WGS sequence"/>
</dbReference>
<gene>
    <name evidence="2" type="ORF">R4315_28540</name>
</gene>
<dbReference type="CDD" id="cd01832">
    <property type="entry name" value="SGNH_hydrolase_like_1"/>
    <property type="match status" value="1"/>
</dbReference>
<dbReference type="EMBL" id="JAWLUP010000163">
    <property type="protein sequence ID" value="MDV7268470.1"/>
    <property type="molecule type" value="Genomic_DNA"/>
</dbReference>
<dbReference type="RefSeq" id="WP_317746851.1">
    <property type="nucleotide sequence ID" value="NZ_JAWLUP010000163.1"/>
</dbReference>
<reference evidence="2" key="1">
    <citation type="submission" date="2023-10" db="EMBL/GenBank/DDBJ databases">
        <title>Development of a sustainable strategy for remediation of hydrocarbon-contaminated territories based on the waste exchange concept.</title>
        <authorList>
            <person name="Krivoruchko A."/>
        </authorList>
    </citation>
    <scope>NUCLEOTIDE SEQUENCE</scope>
    <source>
        <strain evidence="2">IEGM 68</strain>
    </source>
</reference>
<dbReference type="GO" id="GO:0016787">
    <property type="term" value="F:hydrolase activity"/>
    <property type="evidence" value="ECO:0007669"/>
    <property type="project" value="UniProtKB-KW"/>
</dbReference>
<feature type="domain" description="SGNH hydrolase-type esterase" evidence="1">
    <location>
        <begin position="7"/>
        <end position="181"/>
    </location>
</feature>
<organism evidence="2 3">
    <name type="scientific">Rhodococcus oxybenzonivorans</name>
    <dbReference type="NCBI Taxonomy" id="1990687"/>
    <lineage>
        <taxon>Bacteria</taxon>
        <taxon>Bacillati</taxon>
        <taxon>Actinomycetota</taxon>
        <taxon>Actinomycetes</taxon>
        <taxon>Mycobacteriales</taxon>
        <taxon>Nocardiaceae</taxon>
        <taxon>Rhodococcus</taxon>
    </lineage>
</organism>
<evidence type="ECO:0000313" key="3">
    <source>
        <dbReference type="Proteomes" id="UP001185863"/>
    </source>
</evidence>